<keyword evidence="3" id="KW-1185">Reference proteome</keyword>
<protein>
    <submittedName>
        <fullName evidence="2">Uncharacterized protein</fullName>
    </submittedName>
</protein>
<dbReference type="Proteomes" id="UP001293254">
    <property type="component" value="Unassembled WGS sequence"/>
</dbReference>
<accession>A0AAE1XNI9</accession>
<proteinExistence type="predicted"/>
<feature type="transmembrane region" description="Helical" evidence="1">
    <location>
        <begin position="82"/>
        <end position="99"/>
    </location>
</feature>
<evidence type="ECO:0000256" key="1">
    <source>
        <dbReference type="SAM" id="Phobius"/>
    </source>
</evidence>
<keyword evidence="1" id="KW-0812">Transmembrane</keyword>
<dbReference type="EMBL" id="JACGWO010000011">
    <property type="protein sequence ID" value="KAK4415140.1"/>
    <property type="molecule type" value="Genomic_DNA"/>
</dbReference>
<evidence type="ECO:0000313" key="3">
    <source>
        <dbReference type="Proteomes" id="UP001293254"/>
    </source>
</evidence>
<comment type="caution">
    <text evidence="2">The sequence shown here is derived from an EMBL/GenBank/DDBJ whole genome shotgun (WGS) entry which is preliminary data.</text>
</comment>
<sequence length="129" mass="15194">MTHRQGHTPIDSSSHDEYFHMPQLRFNRFFRRTPNRAPASVLLLIRRFTNDPASETTVVRFLALCRVDRYPPRSFSSVLGKWFFLVVLILGVFFCTRYLDSIVAFPIQYHQPESIRPNGTHHHFSLWAC</sequence>
<evidence type="ECO:0000313" key="2">
    <source>
        <dbReference type="EMBL" id="KAK4415140.1"/>
    </source>
</evidence>
<keyword evidence="1" id="KW-0472">Membrane</keyword>
<dbReference type="AlphaFoldDB" id="A0AAE1XNI9"/>
<keyword evidence="1" id="KW-1133">Transmembrane helix</keyword>
<reference evidence="2" key="2">
    <citation type="journal article" date="2024" name="Plant">
        <title>Genomic evolution and insights into agronomic trait innovations of Sesamum species.</title>
        <authorList>
            <person name="Miao H."/>
            <person name="Wang L."/>
            <person name="Qu L."/>
            <person name="Liu H."/>
            <person name="Sun Y."/>
            <person name="Le M."/>
            <person name="Wang Q."/>
            <person name="Wei S."/>
            <person name="Zheng Y."/>
            <person name="Lin W."/>
            <person name="Duan Y."/>
            <person name="Cao H."/>
            <person name="Xiong S."/>
            <person name="Wang X."/>
            <person name="Wei L."/>
            <person name="Li C."/>
            <person name="Ma Q."/>
            <person name="Ju M."/>
            <person name="Zhao R."/>
            <person name="Li G."/>
            <person name="Mu C."/>
            <person name="Tian Q."/>
            <person name="Mei H."/>
            <person name="Zhang T."/>
            <person name="Gao T."/>
            <person name="Zhang H."/>
        </authorList>
    </citation>
    <scope>NUCLEOTIDE SEQUENCE</scope>
    <source>
        <strain evidence="2">3651</strain>
    </source>
</reference>
<gene>
    <name evidence="2" type="ORF">Salat_2621200</name>
</gene>
<organism evidence="2 3">
    <name type="scientific">Sesamum alatum</name>
    <dbReference type="NCBI Taxonomy" id="300844"/>
    <lineage>
        <taxon>Eukaryota</taxon>
        <taxon>Viridiplantae</taxon>
        <taxon>Streptophyta</taxon>
        <taxon>Embryophyta</taxon>
        <taxon>Tracheophyta</taxon>
        <taxon>Spermatophyta</taxon>
        <taxon>Magnoliopsida</taxon>
        <taxon>eudicotyledons</taxon>
        <taxon>Gunneridae</taxon>
        <taxon>Pentapetalae</taxon>
        <taxon>asterids</taxon>
        <taxon>lamiids</taxon>
        <taxon>Lamiales</taxon>
        <taxon>Pedaliaceae</taxon>
        <taxon>Sesamum</taxon>
    </lineage>
</organism>
<reference evidence="2" key="1">
    <citation type="submission" date="2020-06" db="EMBL/GenBank/DDBJ databases">
        <authorList>
            <person name="Li T."/>
            <person name="Hu X."/>
            <person name="Zhang T."/>
            <person name="Song X."/>
            <person name="Zhang H."/>
            <person name="Dai N."/>
            <person name="Sheng W."/>
            <person name="Hou X."/>
            <person name="Wei L."/>
        </authorList>
    </citation>
    <scope>NUCLEOTIDE SEQUENCE</scope>
    <source>
        <strain evidence="2">3651</strain>
        <tissue evidence="2">Leaf</tissue>
    </source>
</reference>
<name>A0AAE1XNI9_9LAMI</name>